<dbReference type="Proteomes" id="UP000805704">
    <property type="component" value="Chromosome 16"/>
</dbReference>
<name>A0ACB7F6I4_NIBAL</name>
<dbReference type="EMBL" id="CM024804">
    <property type="protein sequence ID" value="KAG8010132.1"/>
    <property type="molecule type" value="Genomic_DNA"/>
</dbReference>
<evidence type="ECO:0000313" key="2">
    <source>
        <dbReference type="Proteomes" id="UP000805704"/>
    </source>
</evidence>
<gene>
    <name evidence="1" type="primary">CREB5.2</name>
    <name evidence="1" type="ORF">GBF38_014322</name>
</gene>
<evidence type="ECO:0000313" key="1">
    <source>
        <dbReference type="EMBL" id="KAG8010132.1"/>
    </source>
</evidence>
<proteinExistence type="predicted"/>
<keyword evidence="2" id="KW-1185">Reference proteome</keyword>
<sequence length="1005" mass="114200">MCSGRNLQQELYKQLKTQNVQHVLAIIPESTLGSGLGSAVLDMFVVSQENQFYEKVARVMNSDQERPFVCNAPGCSQRFPTEDHLMIHRHKHEMTLKFPSIKNDNMLSDQTPTPTRFLKNCEEVGLFSELDCSIEQEFCKAQEEEDSKQNISLHGQAGQGQHQHSHSRMGNHDTSIVIQQALPSPQSSSVITQAPSTNRQIGPVPGSLSSLLHLRNRQRQPLPASMPGTLPDPTMPGSSAVLMPRLKAALSHHPGAIANGNMNSMGHMMEMMSSRQEQGAHHHMHSHPHQHLQAPPHAYQHHGHHHHSQGHGQGGHHHPQGHNPHHNSHNPHLHPGHPHQTSPHPPMHSSSHMSPATQQMQPTQTLQSPPPSGGRRRRVVDEDPDERRRKFLERNRAAATRCRQKRKVWVMSLEKKAEELTQTNMQLQNEVTMLKNEVTQLKQLLLTHKDCPITTMQKESQGYLRTYMTVNLFPVGDIRKECYKGQHDSENMIKWEQYFAVLILFDTLQMESRPKYYGREFHGMIPREYADELLTGAEGAYLIRESQRQPGTHTLALRFGHQTLNYRLFYDGKHFVGEKRFESVHDLVTDALITLYIETKAAEYIAKMTTNPIYEHLGYTSLLKDKMVHRLSRGRTEPRRVTFQTDEKAAHYQFGPPCSLLLPDSDQMQNQPRAGCHQSPFWVRGEWSVAAASALGCCRQRLLHSTHISAPHLSAEEMESLWEPDQASMEAEENRGGLGAELITHKTKRQERKRQELLALALGVKLGSKGTLLWKPIKLLASCPQISSPLVRRSALKDTPEKQCSYEKIHNFKVHTFRGPHWCEYCANFMWGLIAQGVRCSGMKSEGLYRVSGFSEHIEDVRLAFDREGEKVDISASAYADINIIAGALKLYLRDLPIPVITFDLYSKFIQAAKIPNAESRLEAIHESLLQLPPAHYETLRYLMAHLKRVTMFEKDNLMNAENLGIVFGPTLMQPPELNALTTLNDMRQQKLVVQLMIEHEDVLF</sequence>
<comment type="caution">
    <text evidence="1">The sequence shown here is derived from an EMBL/GenBank/DDBJ whole genome shotgun (WGS) entry which is preliminary data.</text>
</comment>
<protein>
    <submittedName>
        <fullName evidence="1">Cyclic AMP-responsive element-binding protein 5</fullName>
    </submittedName>
</protein>
<organism evidence="1 2">
    <name type="scientific">Nibea albiflora</name>
    <name type="common">Yellow drum</name>
    <name type="synonym">Corvina albiflora</name>
    <dbReference type="NCBI Taxonomy" id="240163"/>
    <lineage>
        <taxon>Eukaryota</taxon>
        <taxon>Metazoa</taxon>
        <taxon>Chordata</taxon>
        <taxon>Craniata</taxon>
        <taxon>Vertebrata</taxon>
        <taxon>Euteleostomi</taxon>
        <taxon>Actinopterygii</taxon>
        <taxon>Neopterygii</taxon>
        <taxon>Teleostei</taxon>
        <taxon>Neoteleostei</taxon>
        <taxon>Acanthomorphata</taxon>
        <taxon>Eupercaria</taxon>
        <taxon>Sciaenidae</taxon>
        <taxon>Nibea</taxon>
    </lineage>
</organism>
<reference evidence="1" key="1">
    <citation type="submission" date="2020-04" db="EMBL/GenBank/DDBJ databases">
        <title>A chromosome-scale assembly and high-density genetic map of the yellow drum (Nibea albiflora) genome.</title>
        <authorList>
            <person name="Xu D."/>
            <person name="Zhang W."/>
            <person name="Chen R."/>
            <person name="Tan P."/>
            <person name="Wang L."/>
            <person name="Song H."/>
            <person name="Tian L."/>
            <person name="Zhu Q."/>
            <person name="Wang B."/>
        </authorList>
    </citation>
    <scope>NUCLEOTIDE SEQUENCE</scope>
    <source>
        <strain evidence="1">ZJHYS-2018</strain>
    </source>
</reference>
<accession>A0ACB7F6I4</accession>